<dbReference type="OrthoDB" id="965642at2"/>
<accession>A0A1H3YUP1</accession>
<dbReference type="EMBL" id="FNRF01000001">
    <property type="protein sequence ID" value="SEA14754.1"/>
    <property type="molecule type" value="Genomic_DNA"/>
</dbReference>
<proteinExistence type="predicted"/>
<keyword evidence="2" id="KW-0812">Transmembrane</keyword>
<evidence type="ECO:0000256" key="1">
    <source>
        <dbReference type="SAM" id="MobiDB-lite"/>
    </source>
</evidence>
<feature type="region of interest" description="Disordered" evidence="1">
    <location>
        <begin position="29"/>
        <end position="87"/>
    </location>
</feature>
<feature type="domain" description="Zinc-ribbon" evidence="3">
    <location>
        <begin position="4"/>
        <end position="24"/>
    </location>
</feature>
<protein>
    <submittedName>
        <fullName evidence="4">Zinc-ribbon domain-containing protein</fullName>
    </submittedName>
</protein>
<dbReference type="InterPro" id="IPR026870">
    <property type="entry name" value="Zinc_ribbon_dom"/>
</dbReference>
<evidence type="ECO:0000313" key="4">
    <source>
        <dbReference type="EMBL" id="SEA14754.1"/>
    </source>
</evidence>
<sequence length="440" mass="48481">MAICEKCGHSNDDNVKFCGGCGARMDVRRSTPPPLVFDLEPDEESPKQPKREHRGSVPPPYEPRPSSHSSKPKPKNKYVERSSTPGSLSRGCMFKGCLVLLVTFLVCGGIMAYLFYQDDEKESRGILDSIETPEDTINIVGVSGVSLSKDSEASEENGEETLPIGKEYINRELNTKIGFAKSESSSEPVYVVYFSTDDTKGHDIVKISPSGKGHFTLYKSDGMTPDAELYIYPGAEKVRISSKGVEVIFQSAESFSEAVSSTDPSYTPARYAITAGSDKGKWETLQSGETVYIYPSGTYAHSIWIKDGGKFYYVDASGCLMKDNYAHDGFYAGADGAWNKEVKCIDVNKLPGKLYTDRDSQRWIFDVKEHSNGTITGTAQHIYHGTINLTENYVVKSFGHSAYSLTKKDDEFVRCHVVVLDNGHTILVSSVGATNKFILN</sequence>
<feature type="transmembrane region" description="Helical" evidence="2">
    <location>
        <begin position="97"/>
        <end position="116"/>
    </location>
</feature>
<organism evidence="4 5">
    <name type="scientific">Xylanibacter ruminicola</name>
    <name type="common">Prevotella ruminicola</name>
    <dbReference type="NCBI Taxonomy" id="839"/>
    <lineage>
        <taxon>Bacteria</taxon>
        <taxon>Pseudomonadati</taxon>
        <taxon>Bacteroidota</taxon>
        <taxon>Bacteroidia</taxon>
        <taxon>Bacteroidales</taxon>
        <taxon>Prevotellaceae</taxon>
        <taxon>Xylanibacter</taxon>
    </lineage>
</organism>
<dbReference type="Proteomes" id="UP000182257">
    <property type="component" value="Unassembled WGS sequence"/>
</dbReference>
<name>A0A1H3YUP1_XYLRU</name>
<evidence type="ECO:0000313" key="5">
    <source>
        <dbReference type="Proteomes" id="UP000182257"/>
    </source>
</evidence>
<keyword evidence="2" id="KW-0472">Membrane</keyword>
<keyword evidence="2" id="KW-1133">Transmembrane helix</keyword>
<dbReference type="Gene3D" id="2.10.270.10">
    <property type="entry name" value="Cholin Binding"/>
    <property type="match status" value="1"/>
</dbReference>
<evidence type="ECO:0000259" key="3">
    <source>
        <dbReference type="Pfam" id="PF13240"/>
    </source>
</evidence>
<reference evidence="4 5" key="1">
    <citation type="submission" date="2016-10" db="EMBL/GenBank/DDBJ databases">
        <authorList>
            <person name="de Groot N.N."/>
        </authorList>
    </citation>
    <scope>NUCLEOTIDE SEQUENCE [LARGE SCALE GENOMIC DNA]</scope>
    <source>
        <strain evidence="4 5">D31d</strain>
    </source>
</reference>
<dbReference type="SUPFAM" id="SSF69360">
    <property type="entry name" value="Cell wall binding repeat"/>
    <property type="match status" value="1"/>
</dbReference>
<dbReference type="AlphaFoldDB" id="A0A1H3YUP1"/>
<evidence type="ECO:0000256" key="2">
    <source>
        <dbReference type="SAM" id="Phobius"/>
    </source>
</evidence>
<gene>
    <name evidence="4" type="ORF">SAMN05216462_0796</name>
</gene>
<dbReference type="RefSeq" id="WP_074760313.1">
    <property type="nucleotide sequence ID" value="NZ_FNRF01000001.1"/>
</dbReference>
<dbReference type="Pfam" id="PF13240">
    <property type="entry name" value="Zn_Ribbon_1"/>
    <property type="match status" value="1"/>
</dbReference>